<dbReference type="InterPro" id="IPR039426">
    <property type="entry name" value="TonB-dep_rcpt-like"/>
</dbReference>
<dbReference type="RefSeq" id="WP_171589791.1">
    <property type="nucleotide sequence ID" value="NZ_CP053538.1"/>
</dbReference>
<dbReference type="EMBL" id="CP053538">
    <property type="protein sequence ID" value="QJX45645.1"/>
    <property type="molecule type" value="Genomic_DNA"/>
</dbReference>
<dbReference type="Pfam" id="PF13715">
    <property type="entry name" value="CarbopepD_reg_2"/>
    <property type="match status" value="1"/>
</dbReference>
<evidence type="ECO:0000256" key="6">
    <source>
        <dbReference type="ARBA" id="ARBA00023004"/>
    </source>
</evidence>
<keyword evidence="17" id="KW-1185">Reference proteome</keyword>
<feature type="domain" description="TonB-dependent receptor plug" evidence="15">
    <location>
        <begin position="126"/>
        <end position="255"/>
    </location>
</feature>
<dbReference type="InterPro" id="IPR008969">
    <property type="entry name" value="CarboxyPept-like_regulatory"/>
</dbReference>
<evidence type="ECO:0000256" key="10">
    <source>
        <dbReference type="ARBA" id="ARBA00023237"/>
    </source>
</evidence>
<evidence type="ECO:0000256" key="1">
    <source>
        <dbReference type="ARBA" id="ARBA00004571"/>
    </source>
</evidence>
<dbReference type="InterPro" id="IPR023996">
    <property type="entry name" value="TonB-dep_OMP_SusC/RagA"/>
</dbReference>
<dbReference type="Proteomes" id="UP000501623">
    <property type="component" value="Chromosome"/>
</dbReference>
<keyword evidence="8 12" id="KW-0798">TonB box</keyword>
<feature type="signal peptide" evidence="13">
    <location>
        <begin position="1"/>
        <end position="22"/>
    </location>
</feature>
<comment type="similarity">
    <text evidence="11 12">Belongs to the TonB-dependent receptor family.</text>
</comment>
<feature type="chain" id="PRO_5026998625" evidence="13">
    <location>
        <begin position="23"/>
        <end position="1047"/>
    </location>
</feature>
<evidence type="ECO:0000256" key="12">
    <source>
        <dbReference type="RuleBase" id="RU003357"/>
    </source>
</evidence>
<keyword evidence="3 11" id="KW-1134">Transmembrane beta strand</keyword>
<accession>A0A6M6BEQ9</accession>
<keyword evidence="5 11" id="KW-0812">Transmembrane</keyword>
<dbReference type="InterPro" id="IPR012910">
    <property type="entry name" value="Plug_dom"/>
</dbReference>
<dbReference type="InterPro" id="IPR000531">
    <property type="entry name" value="Beta-barrel_TonB"/>
</dbReference>
<protein>
    <submittedName>
        <fullName evidence="16">SusC/RagA family TonB-linked outer membrane protein</fullName>
    </submittedName>
</protein>
<keyword evidence="6" id="KW-0408">Iron</keyword>
<proteinExistence type="inferred from homology"/>
<dbReference type="GO" id="GO:0006826">
    <property type="term" value="P:iron ion transport"/>
    <property type="evidence" value="ECO:0007669"/>
    <property type="project" value="UniProtKB-KW"/>
</dbReference>
<reference evidence="16 17" key="1">
    <citation type="submission" date="2020-05" db="EMBL/GenBank/DDBJ databases">
        <title>Complete genome sequence of Hymenobacter sp. TS19 in Coasted Sand Dune.</title>
        <authorList>
            <person name="Lee J.-H."/>
            <person name="Jung J.-H."/>
            <person name="Jeong S."/>
            <person name="Zhao L."/>
            <person name="Kim M.-K."/>
            <person name="Seo H.-S."/>
            <person name="Lim S."/>
        </authorList>
    </citation>
    <scope>NUCLEOTIDE SEQUENCE [LARGE SCALE GENOMIC DNA]</scope>
    <source>
        <strain evidence="16 17">TS19</strain>
    </source>
</reference>
<evidence type="ECO:0000256" key="13">
    <source>
        <dbReference type="SAM" id="SignalP"/>
    </source>
</evidence>
<evidence type="ECO:0000259" key="15">
    <source>
        <dbReference type="Pfam" id="PF07715"/>
    </source>
</evidence>
<dbReference type="KEGG" id="hts:HMJ29_01315"/>
<feature type="domain" description="TonB-dependent receptor-like beta-barrel" evidence="14">
    <location>
        <begin position="420"/>
        <end position="868"/>
    </location>
</feature>
<dbReference type="GO" id="GO:0009279">
    <property type="term" value="C:cell outer membrane"/>
    <property type="evidence" value="ECO:0007669"/>
    <property type="project" value="UniProtKB-SubCell"/>
</dbReference>
<dbReference type="InterPro" id="IPR023997">
    <property type="entry name" value="TonB-dep_OMP_SusC/RagA_CS"/>
</dbReference>
<dbReference type="NCBIfam" id="TIGR04057">
    <property type="entry name" value="SusC_RagA_signa"/>
    <property type="match status" value="1"/>
</dbReference>
<dbReference type="SUPFAM" id="SSF49464">
    <property type="entry name" value="Carboxypeptidase regulatory domain-like"/>
    <property type="match status" value="1"/>
</dbReference>
<keyword evidence="2 11" id="KW-0813">Transport</keyword>
<evidence type="ECO:0000256" key="7">
    <source>
        <dbReference type="ARBA" id="ARBA00023065"/>
    </source>
</evidence>
<evidence type="ECO:0000256" key="2">
    <source>
        <dbReference type="ARBA" id="ARBA00022448"/>
    </source>
</evidence>
<dbReference type="Gene3D" id="2.170.130.10">
    <property type="entry name" value="TonB-dependent receptor, plug domain"/>
    <property type="match status" value="1"/>
</dbReference>
<keyword evidence="7" id="KW-0406">Ion transport</keyword>
<dbReference type="NCBIfam" id="TIGR04056">
    <property type="entry name" value="OMP_RagA_SusC"/>
    <property type="match status" value="1"/>
</dbReference>
<dbReference type="PANTHER" id="PTHR32552">
    <property type="entry name" value="FERRICHROME IRON RECEPTOR-RELATED"/>
    <property type="match status" value="1"/>
</dbReference>
<dbReference type="Gene3D" id="2.40.170.20">
    <property type="entry name" value="TonB-dependent receptor, beta-barrel domain"/>
    <property type="match status" value="1"/>
</dbReference>
<evidence type="ECO:0000256" key="8">
    <source>
        <dbReference type="ARBA" id="ARBA00023077"/>
    </source>
</evidence>
<gene>
    <name evidence="16" type="ORF">HMJ29_01315</name>
</gene>
<sequence>MKKLLWSPLALGVLLASPPSYAQTAATRTLTGVVVGANDQQPLPGVNVLVKGTTQGTQTDGEGRYSLPNVPEGSTLVFSFIGYTSQEYRVGAGTTANISLAPDSKSLNEVVVTGYGIKQERSELNYSAPQVQGSELVETRQTNIVNALQGKVAGVQITSSGGAPGEGAAIVIRGGNSLDGNNQPLFVIDGIIMDNSSFVESTAPGGGSAFNGLLGRSTANQNRAGDLNPEDIQSMTVLKGPAAAAIYGLRAGNGAVIITTKKGASGRATINYRTQFSVDEVSRLPKLQNQYKQGANGVFDSNTRSSFGPRFQPGDQVYDNLGDFFQKGKSWQHYLTMSGGTDRTSFLFSGSRTDVSGVVPTSLYDKTTLRLAGTAKLTNKLSVSSSAQYLNTGGRTPLQGPGLFGSTGGFLVSLLSWPRNDDARNYLNPDGTRRRLLGTGTSASDADNPYFTINRNPQTSRTNRFIGNVQTTLDLYKWLALSYNIGTDFYVEKDRSIRAVGTSQAGNQDGGVGETAILSRLLNSNFLVTLKHEVNQNLNGSLVLGNTVEMGRSETTDNLGLIFLNPNPVIPSINNTVNRNTLVTNTERRLVGNFARLNVNLLQQVNFELNGRVDQSSTLPRPDESKNFGKLFGYGSVALGWQFTHLLGLEQNPWLNYGKIRGSIAEVGKDTGPYRVDSPLAQATYIGGGFRNGFFGSNRLLKPERTRAYEIGIDLQFLRNRLGLEANVYQQDTRDQLIAPRVSQATGFILQYINGGTVTNKGIEIALRGTPVQSATGFNWDINANFYANRNKATKLPGFLTEVYQSDAFIIDVARGGAFPGKPLTSISATDYQRSPDGKILISPTTGFPLINTSTFVYAGNRAPDYTVQVTNTLRYNQLALTFLLDFRKGGMVVNGNDWLTTRNGLSERTLDRNQQVVFDGVVASTGADGTVSYTPNTRAVELTQTYYANILGAIGTPFIEDGSWTRLRYVTLTYNLPTTLFTNSKTVRGIELGLTGRNLLLFTKYSGVDPETAAAGAGVRGGGSGGFDYGSVPGTRGVDMSLRVNF</sequence>
<evidence type="ECO:0000256" key="9">
    <source>
        <dbReference type="ARBA" id="ARBA00023136"/>
    </source>
</evidence>
<dbReference type="Gene3D" id="2.60.40.1120">
    <property type="entry name" value="Carboxypeptidase-like, regulatory domain"/>
    <property type="match status" value="1"/>
</dbReference>
<name>A0A6M6BEQ9_9BACT</name>
<keyword evidence="10 11" id="KW-0998">Cell outer membrane</keyword>
<evidence type="ECO:0000256" key="4">
    <source>
        <dbReference type="ARBA" id="ARBA00022496"/>
    </source>
</evidence>
<evidence type="ECO:0000259" key="14">
    <source>
        <dbReference type="Pfam" id="PF00593"/>
    </source>
</evidence>
<dbReference type="Pfam" id="PF07715">
    <property type="entry name" value="Plug"/>
    <property type="match status" value="1"/>
</dbReference>
<comment type="subcellular location">
    <subcellularLocation>
        <location evidence="1 11">Cell outer membrane</location>
        <topology evidence="1 11">Multi-pass membrane protein</topology>
    </subcellularLocation>
</comment>
<evidence type="ECO:0000313" key="16">
    <source>
        <dbReference type="EMBL" id="QJX45645.1"/>
    </source>
</evidence>
<dbReference type="PROSITE" id="PS52016">
    <property type="entry name" value="TONB_DEPENDENT_REC_3"/>
    <property type="match status" value="1"/>
</dbReference>
<dbReference type="AlphaFoldDB" id="A0A6M6BEQ9"/>
<evidence type="ECO:0000313" key="17">
    <source>
        <dbReference type="Proteomes" id="UP000501623"/>
    </source>
</evidence>
<evidence type="ECO:0000256" key="5">
    <source>
        <dbReference type="ARBA" id="ARBA00022692"/>
    </source>
</evidence>
<dbReference type="Pfam" id="PF00593">
    <property type="entry name" value="TonB_dep_Rec_b-barrel"/>
    <property type="match status" value="1"/>
</dbReference>
<organism evidence="16 17">
    <name type="scientific">Hymenobacter taeanensis</name>
    <dbReference type="NCBI Taxonomy" id="2735321"/>
    <lineage>
        <taxon>Bacteria</taxon>
        <taxon>Pseudomonadati</taxon>
        <taxon>Bacteroidota</taxon>
        <taxon>Cytophagia</taxon>
        <taxon>Cytophagales</taxon>
        <taxon>Hymenobacteraceae</taxon>
        <taxon>Hymenobacter</taxon>
    </lineage>
</organism>
<evidence type="ECO:0000256" key="3">
    <source>
        <dbReference type="ARBA" id="ARBA00022452"/>
    </source>
</evidence>
<keyword evidence="9 11" id="KW-0472">Membrane</keyword>
<dbReference type="InterPro" id="IPR037066">
    <property type="entry name" value="Plug_dom_sf"/>
</dbReference>
<keyword evidence="13" id="KW-0732">Signal</keyword>
<dbReference type="PANTHER" id="PTHR32552:SF81">
    <property type="entry name" value="TONB-DEPENDENT OUTER MEMBRANE RECEPTOR"/>
    <property type="match status" value="1"/>
</dbReference>
<keyword evidence="4" id="KW-0410">Iron transport</keyword>
<dbReference type="InterPro" id="IPR036942">
    <property type="entry name" value="Beta-barrel_TonB_sf"/>
</dbReference>
<evidence type="ECO:0000256" key="11">
    <source>
        <dbReference type="PROSITE-ProRule" id="PRU01360"/>
    </source>
</evidence>
<dbReference type="SUPFAM" id="SSF56935">
    <property type="entry name" value="Porins"/>
    <property type="match status" value="1"/>
</dbReference>